<evidence type="ECO:0000313" key="2">
    <source>
        <dbReference type="Proteomes" id="UP001247805"/>
    </source>
</evidence>
<name>A0ABU3T149_9ALTE</name>
<comment type="caution">
    <text evidence="1">The sequence shown here is derived from an EMBL/GenBank/DDBJ whole genome shotgun (WGS) entry which is preliminary data.</text>
</comment>
<dbReference type="EMBL" id="JAWDIO010000002">
    <property type="protein sequence ID" value="MDU0355996.1"/>
    <property type="molecule type" value="Genomic_DNA"/>
</dbReference>
<evidence type="ECO:0000313" key="1">
    <source>
        <dbReference type="EMBL" id="MDU0355996.1"/>
    </source>
</evidence>
<reference evidence="1 2" key="1">
    <citation type="submission" date="2023-10" db="EMBL/GenBank/DDBJ databases">
        <title>Glaciecola aquimarina strain GGW-M5 nov., isolated from a coastal seawater.</title>
        <authorList>
            <person name="Bayburt H."/>
            <person name="Kim J.M."/>
            <person name="Choi B.J."/>
            <person name="Jeon C.O."/>
        </authorList>
    </citation>
    <scope>NUCLEOTIDE SEQUENCE [LARGE SCALE GENOMIC DNA]</scope>
    <source>
        <strain evidence="1 2">KCTC 32108</strain>
    </source>
</reference>
<organism evidence="1 2">
    <name type="scientific">Paraglaciecola aquimarina</name>
    <dbReference type="NCBI Taxonomy" id="1235557"/>
    <lineage>
        <taxon>Bacteria</taxon>
        <taxon>Pseudomonadati</taxon>
        <taxon>Pseudomonadota</taxon>
        <taxon>Gammaproteobacteria</taxon>
        <taxon>Alteromonadales</taxon>
        <taxon>Alteromonadaceae</taxon>
        <taxon>Paraglaciecola</taxon>
    </lineage>
</organism>
<sequence length="109" mass="12790">MQIVSNEIVMDYLNRFYCGDAPLTTSIADRTLAGDFAYKDHYTDWDFYGSVDIIFTLYVMGLLYQYTDANSRAQWAEKILSCQDENGYFTKKMLQLMVKNMLRLMQYLA</sequence>
<protein>
    <submittedName>
        <fullName evidence="1">Uncharacterized protein</fullName>
    </submittedName>
</protein>
<gene>
    <name evidence="1" type="ORF">RS130_20745</name>
</gene>
<accession>A0ABU3T149</accession>
<dbReference type="Proteomes" id="UP001247805">
    <property type="component" value="Unassembled WGS sequence"/>
</dbReference>
<proteinExistence type="predicted"/>
<keyword evidence="2" id="KW-1185">Reference proteome</keyword>
<dbReference type="RefSeq" id="WP_316027506.1">
    <property type="nucleotide sequence ID" value="NZ_JAWDIO010000002.1"/>
</dbReference>